<evidence type="ECO:0000256" key="1">
    <source>
        <dbReference type="ARBA" id="ARBA00004496"/>
    </source>
</evidence>
<feature type="domain" description="RecX first three-helical" evidence="8">
    <location>
        <begin position="66"/>
        <end position="105"/>
    </location>
</feature>
<feature type="domain" description="RecX third three-helical" evidence="7">
    <location>
        <begin position="220"/>
        <end position="263"/>
    </location>
</feature>
<dbReference type="OrthoDB" id="5421057at2"/>
<dbReference type="Pfam" id="PF02631">
    <property type="entry name" value="RecX_HTH2"/>
    <property type="match status" value="1"/>
</dbReference>
<comment type="similarity">
    <text evidence="2 5">Belongs to the RecX family.</text>
</comment>
<dbReference type="EMBL" id="FOOY01000005">
    <property type="protein sequence ID" value="SFG14141.1"/>
    <property type="molecule type" value="Genomic_DNA"/>
</dbReference>
<dbReference type="GO" id="GO:0006282">
    <property type="term" value="P:regulation of DNA repair"/>
    <property type="evidence" value="ECO:0007669"/>
    <property type="project" value="UniProtKB-UniRule"/>
</dbReference>
<keyword evidence="10" id="KW-1185">Reference proteome</keyword>
<dbReference type="InterPro" id="IPR053925">
    <property type="entry name" value="RecX_HTH_3rd"/>
</dbReference>
<sequence>MAVITRIRMNEKERGFFIVDVSEEDGSEESLNVHEDILVREELRKGLEVLPEQLERLRNEASGILAYNAGLRYLSYRMHSVLEMKEYLEKKRFGTVQIDYAIQRLTREKLLDDEVFATSFIRTRIQTSTKGPQLIYRELLQAGVAQEIASQAEELFPVEKQVDHARKYLAKQTSSVKNKKSRSEARLVLARLLMQRGYSREISDQVLSEITEFLEENEKNALAHQAEKAMQKYKKFSGRDFVQKVKNYLFHKGFPIDAINSFLRERVSEINE</sequence>
<keyword evidence="4 5" id="KW-0963">Cytoplasm</keyword>
<evidence type="ECO:0000259" key="8">
    <source>
        <dbReference type="Pfam" id="PF21982"/>
    </source>
</evidence>
<dbReference type="AlphaFoldDB" id="A0A1I2PL54"/>
<dbReference type="PANTHER" id="PTHR33602">
    <property type="entry name" value="REGULATORY PROTEIN RECX FAMILY PROTEIN"/>
    <property type="match status" value="1"/>
</dbReference>
<evidence type="ECO:0000256" key="3">
    <source>
        <dbReference type="ARBA" id="ARBA00018111"/>
    </source>
</evidence>
<evidence type="ECO:0000256" key="4">
    <source>
        <dbReference type="ARBA" id="ARBA00022490"/>
    </source>
</evidence>
<dbReference type="PANTHER" id="PTHR33602:SF1">
    <property type="entry name" value="REGULATORY PROTEIN RECX FAMILY PROTEIN"/>
    <property type="match status" value="1"/>
</dbReference>
<dbReference type="HAMAP" id="MF_01114">
    <property type="entry name" value="RecX"/>
    <property type="match status" value="1"/>
</dbReference>
<dbReference type="GO" id="GO:0005737">
    <property type="term" value="C:cytoplasm"/>
    <property type="evidence" value="ECO:0007669"/>
    <property type="project" value="UniProtKB-SubCell"/>
</dbReference>
<evidence type="ECO:0000259" key="6">
    <source>
        <dbReference type="Pfam" id="PF02631"/>
    </source>
</evidence>
<reference evidence="10" key="1">
    <citation type="submission" date="2016-10" db="EMBL/GenBank/DDBJ databases">
        <authorList>
            <person name="Varghese N."/>
            <person name="Submissions S."/>
        </authorList>
    </citation>
    <scope>NUCLEOTIDE SEQUENCE [LARGE SCALE GENOMIC DNA]</scope>
    <source>
        <strain evidence="10">ATCC 700379</strain>
    </source>
</reference>
<evidence type="ECO:0000256" key="2">
    <source>
        <dbReference type="ARBA" id="ARBA00009695"/>
    </source>
</evidence>
<proteinExistence type="inferred from homology"/>
<evidence type="ECO:0000313" key="9">
    <source>
        <dbReference type="EMBL" id="SFG14141.1"/>
    </source>
</evidence>
<name>A0A1I2PL54_9BACL</name>
<dbReference type="InterPro" id="IPR036388">
    <property type="entry name" value="WH-like_DNA-bd_sf"/>
</dbReference>
<dbReference type="InterPro" id="IPR053926">
    <property type="entry name" value="RecX_HTH_1st"/>
</dbReference>
<dbReference type="STRING" id="269670.SAMN02982927_00754"/>
<dbReference type="Proteomes" id="UP000198752">
    <property type="component" value="Unassembled WGS sequence"/>
</dbReference>
<dbReference type="InterPro" id="IPR053924">
    <property type="entry name" value="RecX_HTH_2nd"/>
</dbReference>
<dbReference type="Gene3D" id="1.10.10.10">
    <property type="entry name" value="Winged helix-like DNA-binding domain superfamily/Winged helix DNA-binding domain"/>
    <property type="match status" value="4"/>
</dbReference>
<comment type="subcellular location">
    <subcellularLocation>
        <location evidence="1 5">Cytoplasm</location>
    </subcellularLocation>
</comment>
<feature type="domain" description="RecX second three-helical" evidence="6">
    <location>
        <begin position="112"/>
        <end position="152"/>
    </location>
</feature>
<protein>
    <recommendedName>
        <fullName evidence="3 5">Regulatory protein RecX</fullName>
    </recommendedName>
</protein>
<accession>A0A1I2PL54</accession>
<evidence type="ECO:0000313" key="10">
    <source>
        <dbReference type="Proteomes" id="UP000198752"/>
    </source>
</evidence>
<evidence type="ECO:0000259" key="7">
    <source>
        <dbReference type="Pfam" id="PF21981"/>
    </source>
</evidence>
<comment type="function">
    <text evidence="5">Modulates RecA activity.</text>
</comment>
<dbReference type="InterPro" id="IPR003783">
    <property type="entry name" value="Regulatory_RecX"/>
</dbReference>
<gene>
    <name evidence="5" type="primary">recX</name>
    <name evidence="9" type="ORF">SAMN02982927_00754</name>
</gene>
<dbReference type="Pfam" id="PF21981">
    <property type="entry name" value="RecX_HTH3"/>
    <property type="match status" value="1"/>
</dbReference>
<dbReference type="RefSeq" id="WP_093670229.1">
    <property type="nucleotide sequence ID" value="NZ_FOOY01000005.1"/>
</dbReference>
<dbReference type="Pfam" id="PF21982">
    <property type="entry name" value="RecX_HTH1"/>
    <property type="match status" value="1"/>
</dbReference>
<evidence type="ECO:0000256" key="5">
    <source>
        <dbReference type="HAMAP-Rule" id="MF_01114"/>
    </source>
</evidence>
<organism evidence="9 10">
    <name type="scientific">Sporolactobacillus nakayamae</name>
    <dbReference type="NCBI Taxonomy" id="269670"/>
    <lineage>
        <taxon>Bacteria</taxon>
        <taxon>Bacillati</taxon>
        <taxon>Bacillota</taxon>
        <taxon>Bacilli</taxon>
        <taxon>Bacillales</taxon>
        <taxon>Sporolactobacillaceae</taxon>
        <taxon>Sporolactobacillus</taxon>
    </lineage>
</organism>